<evidence type="ECO:0000313" key="2">
    <source>
        <dbReference type="EMBL" id="RIY33674.1"/>
    </source>
</evidence>
<dbReference type="EMBL" id="NRJH01000012">
    <property type="protein sequence ID" value="RIY33674.1"/>
    <property type="molecule type" value="Genomic_DNA"/>
</dbReference>
<keyword evidence="1" id="KW-1133">Transmembrane helix</keyword>
<name>A0A3A1YBT8_9GAMM</name>
<accession>A0A3A1YBT8</accession>
<sequence>MTNLPQSQTPRQEFSPPPNTWLNYKLKCQIGVGGIILHLLLWFLLLIVTLGIATPIYTYHLFKTVINSTIVVDRDTNTKVGSLVCQLNWSDYILQWILCVLLTFLTFGLYLIFFTYIALKQALNTTVIIKD</sequence>
<protein>
    <submittedName>
        <fullName evidence="2">Uncharacterized protein</fullName>
    </submittedName>
</protein>
<evidence type="ECO:0000256" key="1">
    <source>
        <dbReference type="SAM" id="Phobius"/>
    </source>
</evidence>
<evidence type="ECO:0000313" key="3">
    <source>
        <dbReference type="Proteomes" id="UP000266258"/>
    </source>
</evidence>
<dbReference type="RefSeq" id="WP_119496495.1">
    <property type="nucleotide sequence ID" value="NZ_NRJH01000012.1"/>
</dbReference>
<dbReference type="InterPro" id="IPR046515">
    <property type="entry name" value="DUF6693"/>
</dbReference>
<reference evidence="2 3" key="1">
    <citation type="submission" date="2017-08" db="EMBL/GenBank/DDBJ databases">
        <title>Reclassification of Bisgaard taxon 37 and 44.</title>
        <authorList>
            <person name="Christensen H."/>
        </authorList>
    </citation>
    <scope>NUCLEOTIDE SEQUENCE [LARGE SCALE GENOMIC DNA]</scope>
    <source>
        <strain evidence="2 3">B96_4</strain>
    </source>
</reference>
<dbReference type="AlphaFoldDB" id="A0A3A1YBT8"/>
<feature type="transmembrane region" description="Helical" evidence="1">
    <location>
        <begin position="93"/>
        <end position="119"/>
    </location>
</feature>
<organism evidence="2 3">
    <name type="scientific">Psittacicella melopsittaci</name>
    <dbReference type="NCBI Taxonomy" id="2028576"/>
    <lineage>
        <taxon>Bacteria</taxon>
        <taxon>Pseudomonadati</taxon>
        <taxon>Pseudomonadota</taxon>
        <taxon>Gammaproteobacteria</taxon>
        <taxon>Pasteurellales</taxon>
        <taxon>Psittacicellaceae</taxon>
        <taxon>Psittacicella</taxon>
    </lineage>
</organism>
<proteinExistence type="predicted"/>
<gene>
    <name evidence="2" type="ORF">CJP74_01415</name>
</gene>
<dbReference type="Pfam" id="PF20403">
    <property type="entry name" value="DUF6693"/>
    <property type="match status" value="1"/>
</dbReference>
<keyword evidence="3" id="KW-1185">Reference proteome</keyword>
<dbReference type="Proteomes" id="UP000266258">
    <property type="component" value="Unassembled WGS sequence"/>
</dbReference>
<keyword evidence="1" id="KW-0812">Transmembrane</keyword>
<feature type="transmembrane region" description="Helical" evidence="1">
    <location>
        <begin position="35"/>
        <end position="57"/>
    </location>
</feature>
<keyword evidence="1" id="KW-0472">Membrane</keyword>
<comment type="caution">
    <text evidence="2">The sequence shown here is derived from an EMBL/GenBank/DDBJ whole genome shotgun (WGS) entry which is preliminary data.</text>
</comment>